<proteinExistence type="predicted"/>
<feature type="compositionally biased region" description="Polar residues" evidence="1">
    <location>
        <begin position="58"/>
        <end position="68"/>
    </location>
</feature>
<keyword evidence="3" id="KW-1185">Reference proteome</keyword>
<reference evidence="2" key="1">
    <citation type="submission" date="2022-03" db="EMBL/GenBank/DDBJ databases">
        <authorList>
            <person name="Tunstrom K."/>
        </authorList>
    </citation>
    <scope>NUCLEOTIDE SEQUENCE</scope>
</reference>
<evidence type="ECO:0000313" key="2">
    <source>
        <dbReference type="EMBL" id="CAH2102765.1"/>
    </source>
</evidence>
<feature type="compositionally biased region" description="Basic residues" evidence="1">
    <location>
        <begin position="35"/>
        <end position="51"/>
    </location>
</feature>
<comment type="caution">
    <text evidence="2">The sequence shown here is derived from an EMBL/GenBank/DDBJ whole genome shotgun (WGS) entry which is preliminary data.</text>
</comment>
<feature type="region of interest" description="Disordered" evidence="1">
    <location>
        <begin position="1"/>
        <end position="20"/>
    </location>
</feature>
<dbReference type="EMBL" id="CAKOGL010000025">
    <property type="protein sequence ID" value="CAH2102765.1"/>
    <property type="molecule type" value="Genomic_DNA"/>
</dbReference>
<feature type="region of interest" description="Disordered" evidence="1">
    <location>
        <begin position="28"/>
        <end position="80"/>
    </location>
</feature>
<evidence type="ECO:0000256" key="1">
    <source>
        <dbReference type="SAM" id="MobiDB-lite"/>
    </source>
</evidence>
<dbReference type="AlphaFoldDB" id="A0AAU9UXV9"/>
<gene>
    <name evidence="2" type="ORF">EEDITHA_LOCUS17349</name>
</gene>
<sequence length="80" mass="9739">MTEQQKDIKRTKDREYYKKENKVKKITDMIEREKRKQRKDWKKASKKKQRKEKGLENLISNKPPQSDNDLAAVPPERRQV</sequence>
<name>A0AAU9UXV9_EUPED</name>
<dbReference type="Proteomes" id="UP001153954">
    <property type="component" value="Unassembled WGS sequence"/>
</dbReference>
<accession>A0AAU9UXV9</accession>
<organism evidence="2 3">
    <name type="scientific">Euphydryas editha</name>
    <name type="common">Edith's checkerspot</name>
    <dbReference type="NCBI Taxonomy" id="104508"/>
    <lineage>
        <taxon>Eukaryota</taxon>
        <taxon>Metazoa</taxon>
        <taxon>Ecdysozoa</taxon>
        <taxon>Arthropoda</taxon>
        <taxon>Hexapoda</taxon>
        <taxon>Insecta</taxon>
        <taxon>Pterygota</taxon>
        <taxon>Neoptera</taxon>
        <taxon>Endopterygota</taxon>
        <taxon>Lepidoptera</taxon>
        <taxon>Glossata</taxon>
        <taxon>Ditrysia</taxon>
        <taxon>Papilionoidea</taxon>
        <taxon>Nymphalidae</taxon>
        <taxon>Nymphalinae</taxon>
        <taxon>Euphydryas</taxon>
    </lineage>
</organism>
<evidence type="ECO:0000313" key="3">
    <source>
        <dbReference type="Proteomes" id="UP001153954"/>
    </source>
</evidence>
<protein>
    <submittedName>
        <fullName evidence="2">Uncharacterized protein</fullName>
    </submittedName>
</protein>